<dbReference type="Pfam" id="PF14695">
    <property type="entry name" value="LINES_C"/>
    <property type="match status" value="1"/>
</dbReference>
<dbReference type="InterPro" id="IPR024875">
    <property type="entry name" value="Protein_Lines"/>
</dbReference>
<dbReference type="Pfam" id="PF14694">
    <property type="entry name" value="LINES_N"/>
    <property type="match status" value="1"/>
</dbReference>
<evidence type="ECO:0000259" key="1">
    <source>
        <dbReference type="Pfam" id="PF14694"/>
    </source>
</evidence>
<accession>A0A5N6MLH9</accession>
<reference evidence="3 4" key="1">
    <citation type="submission" date="2019-05" db="EMBL/GenBank/DDBJ databases">
        <title>Mikania micrantha, genome provides insights into the molecular mechanism of rapid growth.</title>
        <authorList>
            <person name="Liu B."/>
        </authorList>
    </citation>
    <scope>NUCLEOTIDE SEQUENCE [LARGE SCALE GENOMIC DNA]</scope>
    <source>
        <strain evidence="3">NLD-2019</strain>
        <tissue evidence="3">Leaf</tissue>
    </source>
</reference>
<feature type="domain" description="Protein Lines N-terminal" evidence="1">
    <location>
        <begin position="425"/>
        <end position="517"/>
    </location>
</feature>
<dbReference type="InterPro" id="IPR029415">
    <property type="entry name" value="Lines_C"/>
</dbReference>
<proteinExistence type="predicted"/>
<dbReference type="InterPro" id="IPR032794">
    <property type="entry name" value="LINES_N"/>
</dbReference>
<dbReference type="OrthoDB" id="8251209at2759"/>
<dbReference type="Proteomes" id="UP000326396">
    <property type="component" value="Linkage Group LG5"/>
</dbReference>
<dbReference type="EMBL" id="SZYD01000015">
    <property type="protein sequence ID" value="KAD3640936.1"/>
    <property type="molecule type" value="Genomic_DNA"/>
</dbReference>
<gene>
    <name evidence="3" type="ORF">E3N88_30159</name>
</gene>
<dbReference type="PANTHER" id="PTHR16057:SF1">
    <property type="entry name" value="PROTEIN LINES HOMOLOG 1"/>
    <property type="match status" value="1"/>
</dbReference>
<comment type="caution">
    <text evidence="3">The sequence shown here is derived from an EMBL/GenBank/DDBJ whole genome shotgun (WGS) entry which is preliminary data.</text>
</comment>
<feature type="domain" description="Protein Lines C-terminal" evidence="2">
    <location>
        <begin position="549"/>
        <end position="578"/>
    </location>
</feature>
<evidence type="ECO:0008006" key="5">
    <source>
        <dbReference type="Google" id="ProtNLM"/>
    </source>
</evidence>
<protein>
    <recommendedName>
        <fullName evidence="5">Protein Lines C-terminal domain-containing protein</fullName>
    </recommendedName>
</protein>
<keyword evidence="4" id="KW-1185">Reference proteome</keyword>
<evidence type="ECO:0000313" key="3">
    <source>
        <dbReference type="EMBL" id="KAD3640936.1"/>
    </source>
</evidence>
<name>A0A5N6MLH9_9ASTR</name>
<evidence type="ECO:0000259" key="2">
    <source>
        <dbReference type="Pfam" id="PF14695"/>
    </source>
</evidence>
<evidence type="ECO:0000313" key="4">
    <source>
        <dbReference type="Proteomes" id="UP000326396"/>
    </source>
</evidence>
<sequence>MSWFQYSRLCRLIHDSLHAFTVVSMTKKQEHSLLITLSQVLRKIKPLTAEFDSDPSSDSDNGDHANPSVHVLECHSSASHCILKIINDLVFLLTVESRYAQHLASNVLVSVSEFVVASGNNWEEFMQALCFYFKLIICKVISPSSDPPIRSKHIGCDSTDFTLNLQRVLNNATWHSVGAIVLVLRTILKQLKHEDDAKILQIYFQVLGSCLQTIPWDSCNRMLISDSNTLPISWFEFCGNLVQLFCSLADCADENPAVREILNVFPQILTWCFETQGENHNSNISQYIQHKILVLMIRLSSLINLDCNTVVSWLHLIETYLQDLLSESISEPEADQDNCLKDSPFNTTSHRHLQRRAIFLYLNCAFSLIGLKENYKKQCSCGNTSSCSKKGFTGLYEWLKTHLPANILDKNELYDDCCKSFTKSFIQLYMHEDDMLFKILLQLTSTPFECTQQNTEYQILSDIFNPVCLFHLFLSELHYDHQVLLDYLISKDTGTSCAEYLLRCLRIICDKWDSFLKFSFRTEVERQSFTKRRKSENEGTCRQAFYKACDCLLLLKKSVESLHQKDLFPYNPQALLRRYVLLLKQLLCMVKLFYKISGTLLKRIACKRRVFSLQIVKTVYDIDRDCDICRLARVLLLDLLVH</sequence>
<dbReference type="AlphaFoldDB" id="A0A5N6MLH9"/>
<organism evidence="3 4">
    <name type="scientific">Mikania micrantha</name>
    <name type="common">bitter vine</name>
    <dbReference type="NCBI Taxonomy" id="192012"/>
    <lineage>
        <taxon>Eukaryota</taxon>
        <taxon>Viridiplantae</taxon>
        <taxon>Streptophyta</taxon>
        <taxon>Embryophyta</taxon>
        <taxon>Tracheophyta</taxon>
        <taxon>Spermatophyta</taxon>
        <taxon>Magnoliopsida</taxon>
        <taxon>eudicotyledons</taxon>
        <taxon>Gunneridae</taxon>
        <taxon>Pentapetalae</taxon>
        <taxon>asterids</taxon>
        <taxon>campanulids</taxon>
        <taxon>Asterales</taxon>
        <taxon>Asteraceae</taxon>
        <taxon>Asteroideae</taxon>
        <taxon>Heliantheae alliance</taxon>
        <taxon>Eupatorieae</taxon>
        <taxon>Mikania</taxon>
    </lineage>
</organism>
<dbReference type="PANTHER" id="PTHR16057">
    <property type="entry name" value="WINS1, 2 PROTEIN"/>
    <property type="match status" value="1"/>
</dbReference>